<protein>
    <submittedName>
        <fullName evidence="3">Alpha/beta hydrolase</fullName>
    </submittedName>
</protein>
<feature type="domain" description="AB hydrolase-1" evidence="2">
    <location>
        <begin position="10"/>
        <end position="278"/>
    </location>
</feature>
<dbReference type="RefSeq" id="WP_212397472.1">
    <property type="nucleotide sequence ID" value="NZ_JAFCJH010000033.1"/>
</dbReference>
<keyword evidence="4" id="KW-1185">Reference proteome</keyword>
<evidence type="ECO:0000313" key="4">
    <source>
        <dbReference type="Proteomes" id="UP001315278"/>
    </source>
</evidence>
<gene>
    <name evidence="3" type="ORF">JQ615_26620</name>
</gene>
<comment type="caution">
    <text evidence="3">The sequence shown here is derived from an EMBL/GenBank/DDBJ whole genome shotgun (WGS) entry which is preliminary data.</text>
</comment>
<dbReference type="EMBL" id="JAFCJH010000033">
    <property type="protein sequence ID" value="MBR0798967.1"/>
    <property type="molecule type" value="Genomic_DNA"/>
</dbReference>
<evidence type="ECO:0000256" key="1">
    <source>
        <dbReference type="ARBA" id="ARBA00022801"/>
    </source>
</evidence>
<dbReference type="InterPro" id="IPR029058">
    <property type="entry name" value="AB_hydrolase_fold"/>
</dbReference>
<dbReference type="Pfam" id="PF00561">
    <property type="entry name" value="Abhydrolase_1"/>
    <property type="match status" value="1"/>
</dbReference>
<dbReference type="PRINTS" id="PR00412">
    <property type="entry name" value="EPOXHYDRLASE"/>
</dbReference>
<evidence type="ECO:0000313" key="3">
    <source>
        <dbReference type="EMBL" id="MBR0798967.1"/>
    </source>
</evidence>
<sequence length="295" mass="32531">MHIAESGAGPLVLLCHGFPECWYSWRHQLQALAEAGFHAVAPDMRGYGQTDAPEEIAEYTIGHNVSDMVQLVAGLGEKQAVIIGHDWGAPVAWSSALLRPDLFRAVVAMSVPYRVRPPVAPMKALRDAGTTNFYQLYFQTPGVAEAEFEKDVDRSVRTLLYGTGLSLMMKPGKGFLADTTIPQQLPSWLTDEDISYFVDTYKRSGYRGGLNWYRNIDRNWAISGGWEGLKIQQPALFIAGSNDGVIKFAAKAVENLPTAVPGLKKTLILPDSGHWIQQQRPSEVNAAILEFLRSA</sequence>
<name>A0ABS5FQ89_9BRAD</name>
<dbReference type="GO" id="GO:0016787">
    <property type="term" value="F:hydrolase activity"/>
    <property type="evidence" value="ECO:0007669"/>
    <property type="project" value="UniProtKB-KW"/>
</dbReference>
<reference evidence="4" key="1">
    <citation type="journal article" date="2021" name="ISME J.">
        <title>Evolutionary origin and ecological implication of a unique nif island in free-living Bradyrhizobium lineages.</title>
        <authorList>
            <person name="Tao J."/>
        </authorList>
    </citation>
    <scope>NUCLEOTIDE SEQUENCE [LARGE SCALE GENOMIC DNA]</scope>
    <source>
        <strain evidence="4">SZCCT0434</strain>
    </source>
</reference>
<proteinExistence type="predicted"/>
<dbReference type="PRINTS" id="PR00111">
    <property type="entry name" value="ABHYDROLASE"/>
</dbReference>
<organism evidence="3 4">
    <name type="scientific">Bradyrhizobium jicamae</name>
    <dbReference type="NCBI Taxonomy" id="280332"/>
    <lineage>
        <taxon>Bacteria</taxon>
        <taxon>Pseudomonadati</taxon>
        <taxon>Pseudomonadota</taxon>
        <taxon>Alphaproteobacteria</taxon>
        <taxon>Hyphomicrobiales</taxon>
        <taxon>Nitrobacteraceae</taxon>
        <taxon>Bradyrhizobium</taxon>
    </lineage>
</organism>
<dbReference type="Proteomes" id="UP001315278">
    <property type="component" value="Unassembled WGS sequence"/>
</dbReference>
<dbReference type="SUPFAM" id="SSF53474">
    <property type="entry name" value="alpha/beta-Hydrolases"/>
    <property type="match status" value="1"/>
</dbReference>
<keyword evidence="1 3" id="KW-0378">Hydrolase</keyword>
<evidence type="ECO:0000259" key="2">
    <source>
        <dbReference type="Pfam" id="PF00561"/>
    </source>
</evidence>
<accession>A0ABS5FQ89</accession>
<dbReference type="InterPro" id="IPR000639">
    <property type="entry name" value="Epox_hydrolase-like"/>
</dbReference>
<dbReference type="InterPro" id="IPR000073">
    <property type="entry name" value="AB_hydrolase_1"/>
</dbReference>
<dbReference type="PANTHER" id="PTHR43329">
    <property type="entry name" value="EPOXIDE HYDROLASE"/>
    <property type="match status" value="1"/>
</dbReference>
<dbReference type="Gene3D" id="3.40.50.1820">
    <property type="entry name" value="alpha/beta hydrolase"/>
    <property type="match status" value="1"/>
</dbReference>